<feature type="compositionally biased region" description="Polar residues" evidence="11">
    <location>
        <begin position="356"/>
        <end position="367"/>
    </location>
</feature>
<evidence type="ECO:0000256" key="10">
    <source>
        <dbReference type="ARBA" id="ARBA00030834"/>
    </source>
</evidence>
<keyword evidence="6" id="KW-0963">Cytoplasm</keyword>
<dbReference type="GO" id="GO:0006408">
    <property type="term" value="P:snRNA export from nucleus"/>
    <property type="evidence" value="ECO:0007669"/>
    <property type="project" value="InterPro"/>
</dbReference>
<comment type="subcellular location">
    <subcellularLocation>
        <location evidence="2">Cytoplasm</location>
    </subcellularLocation>
    <subcellularLocation>
        <location evidence="1">Nucleus</location>
    </subcellularLocation>
</comment>
<feature type="compositionally biased region" description="Acidic residues" evidence="11">
    <location>
        <begin position="1"/>
        <end position="18"/>
    </location>
</feature>
<dbReference type="OMA" id="EEGCIKK"/>
<dbReference type="FunFam" id="1.10.10.1440:FF:000001">
    <property type="entry name" value="phosphorylated adapter RNA export protein-like"/>
    <property type="match status" value="1"/>
</dbReference>
<name>A0A0L8GF07_OCTBM</name>
<dbReference type="KEGG" id="obi:106877271"/>
<accession>A0A0L8GF07</accession>
<keyword evidence="7" id="KW-0694">RNA-binding</keyword>
<dbReference type="EMBL" id="KQ422062">
    <property type="protein sequence ID" value="KOF75586.1"/>
    <property type="molecule type" value="Genomic_DNA"/>
</dbReference>
<evidence type="ECO:0000256" key="1">
    <source>
        <dbReference type="ARBA" id="ARBA00004123"/>
    </source>
</evidence>
<feature type="compositionally biased region" description="Low complexity" evidence="11">
    <location>
        <begin position="379"/>
        <end position="399"/>
    </location>
</feature>
<keyword evidence="9" id="KW-0539">Nucleus</keyword>
<organism evidence="13">
    <name type="scientific">Octopus bimaculoides</name>
    <name type="common">California two-spotted octopus</name>
    <dbReference type="NCBI Taxonomy" id="37653"/>
    <lineage>
        <taxon>Eukaryota</taxon>
        <taxon>Metazoa</taxon>
        <taxon>Spiralia</taxon>
        <taxon>Lophotrochozoa</taxon>
        <taxon>Mollusca</taxon>
        <taxon>Cephalopoda</taxon>
        <taxon>Coleoidea</taxon>
        <taxon>Octopodiformes</taxon>
        <taxon>Octopoda</taxon>
        <taxon>Incirrata</taxon>
        <taxon>Octopodidae</taxon>
        <taxon>Octopus</taxon>
    </lineage>
</organism>
<gene>
    <name evidence="13" type="ORF">OCBIM_22034500mg</name>
</gene>
<dbReference type="GO" id="GO:0003723">
    <property type="term" value="F:RNA binding"/>
    <property type="evidence" value="ECO:0007669"/>
    <property type="project" value="UniProtKB-KW"/>
</dbReference>
<evidence type="ECO:0000256" key="3">
    <source>
        <dbReference type="ARBA" id="ARBA00006094"/>
    </source>
</evidence>
<evidence type="ECO:0000256" key="6">
    <source>
        <dbReference type="ARBA" id="ARBA00022490"/>
    </source>
</evidence>
<feature type="domain" description="Phosphorylated adapter RNA export protein RNA-binding" evidence="12">
    <location>
        <begin position="247"/>
        <end position="328"/>
    </location>
</feature>
<feature type="region of interest" description="Disordered" evidence="11">
    <location>
        <begin position="1"/>
        <end position="61"/>
    </location>
</feature>
<sequence>MAALELEDGELLDSDSDNEASSNIQTSSTISQNYRKPVNPTSYRCKSDAKIASSSDDSDDEKFTWKKKRYGIASKDQQSSMEYSFSNSINKNYTFQVHNTQFSFGQDVTDSNTSSKPKKNKNIWGSVLQSQMLSQGFHGFDMEHKGDSYSDRQVESYSYKKALKDTRPWPVKPDIDSVTTSKKNDDLFDSVPDLEKLEENFNGVYRKAEKRRRSAKKRLGPKPNDKKSCRKAFDVTADDDDDEKITEAIANFLEESKVYLIEKVVQVLGKKKALDVARLTRDVEEHGGMMTNDGGRRRTPGGVFFQLLKTDSEVTKQNMKDIFNDEKKEKAKTKKILRAKRFKNKLKKRMEADMGSTENVTMETVSGEQKEDRLAAVVSDDTSSNSKDSYSQSNSSELSNDPVNMDMSDLLKRHKEYQSEQQTMTDCSEEKTDKDSTTQDQLSMSSKKNDRRPDAVIYLDEDIDMSFDL</sequence>
<dbReference type="PANTHER" id="PTHR13135">
    <property type="entry name" value="CYTOSOLIC RESINIFERATOXIN BINDING PROTEIN RBP-26"/>
    <property type="match status" value="1"/>
</dbReference>
<evidence type="ECO:0000256" key="4">
    <source>
        <dbReference type="ARBA" id="ARBA00016856"/>
    </source>
</evidence>
<evidence type="ECO:0000256" key="11">
    <source>
        <dbReference type="SAM" id="MobiDB-lite"/>
    </source>
</evidence>
<evidence type="ECO:0000256" key="7">
    <source>
        <dbReference type="ARBA" id="ARBA00022884"/>
    </source>
</evidence>
<evidence type="ECO:0000313" key="13">
    <source>
        <dbReference type="EMBL" id="KOF75586.1"/>
    </source>
</evidence>
<dbReference type="Gene3D" id="1.10.10.1440">
    <property type="entry name" value="PHAX RNA-binding domain"/>
    <property type="match status" value="1"/>
</dbReference>
<keyword evidence="8" id="KW-0653">Protein transport</keyword>
<dbReference type="AlphaFoldDB" id="A0A0L8GF07"/>
<evidence type="ECO:0000256" key="2">
    <source>
        <dbReference type="ARBA" id="ARBA00004496"/>
    </source>
</evidence>
<protein>
    <recommendedName>
        <fullName evidence="4">Phosphorylated adapter RNA export protein</fullName>
    </recommendedName>
    <alternativeName>
        <fullName evidence="10">RNA U small nuclear RNA export adapter protein</fullName>
    </alternativeName>
</protein>
<feature type="region of interest" description="Disordered" evidence="11">
    <location>
        <begin position="348"/>
        <end position="455"/>
    </location>
</feature>
<dbReference type="GO" id="GO:0015031">
    <property type="term" value="P:protein transport"/>
    <property type="evidence" value="ECO:0007669"/>
    <property type="project" value="UniProtKB-KW"/>
</dbReference>
<evidence type="ECO:0000259" key="12">
    <source>
        <dbReference type="Pfam" id="PF10258"/>
    </source>
</evidence>
<evidence type="ECO:0000256" key="5">
    <source>
        <dbReference type="ARBA" id="ARBA00022448"/>
    </source>
</evidence>
<dbReference type="OrthoDB" id="20573at2759"/>
<keyword evidence="5" id="KW-0813">Transport</keyword>
<proteinExistence type="inferred from homology"/>
<feature type="region of interest" description="Disordered" evidence="11">
    <location>
        <begin position="207"/>
        <end position="230"/>
    </location>
</feature>
<dbReference type="GO" id="GO:0005634">
    <property type="term" value="C:nucleus"/>
    <property type="evidence" value="ECO:0007669"/>
    <property type="project" value="UniProtKB-SubCell"/>
</dbReference>
<dbReference type="GO" id="GO:0005737">
    <property type="term" value="C:cytoplasm"/>
    <property type="evidence" value="ECO:0007669"/>
    <property type="project" value="UniProtKB-SubCell"/>
</dbReference>
<evidence type="ECO:0000256" key="8">
    <source>
        <dbReference type="ARBA" id="ARBA00022927"/>
    </source>
</evidence>
<dbReference type="InterPro" id="IPR038092">
    <property type="entry name" value="PHAX_RNA-binding_sf"/>
</dbReference>
<feature type="compositionally biased region" description="Low complexity" evidence="11">
    <location>
        <begin position="19"/>
        <end position="33"/>
    </location>
</feature>
<dbReference type="InterPro" id="IPR039047">
    <property type="entry name" value="PHAX"/>
</dbReference>
<feature type="compositionally biased region" description="Basic and acidic residues" evidence="11">
    <location>
        <begin position="428"/>
        <end position="437"/>
    </location>
</feature>
<comment type="similarity">
    <text evidence="3">Belongs to the PHAX family.</text>
</comment>
<dbReference type="Pfam" id="PF10258">
    <property type="entry name" value="PHAX_RNA-bd"/>
    <property type="match status" value="1"/>
</dbReference>
<dbReference type="STRING" id="37653.A0A0L8GF07"/>
<feature type="compositionally biased region" description="Basic residues" evidence="11">
    <location>
        <begin position="208"/>
        <end position="220"/>
    </location>
</feature>
<reference evidence="13" key="1">
    <citation type="submission" date="2015-07" db="EMBL/GenBank/DDBJ databases">
        <title>MeaNS - Measles Nucleotide Surveillance Program.</title>
        <authorList>
            <person name="Tran T."/>
            <person name="Druce J."/>
        </authorList>
    </citation>
    <scope>NUCLEOTIDE SEQUENCE</scope>
    <source>
        <strain evidence="13">UCB-OBI-ISO-001</strain>
        <tissue evidence="13">Gonad</tissue>
    </source>
</reference>
<evidence type="ECO:0000256" key="9">
    <source>
        <dbReference type="ARBA" id="ARBA00023242"/>
    </source>
</evidence>
<dbReference type="InterPro" id="IPR019385">
    <property type="entry name" value="PHAX_RNA-binding_domain"/>
</dbReference>
<dbReference type="PANTHER" id="PTHR13135:SF0">
    <property type="entry name" value="PHOSPHORYLATED ADAPTER RNA EXPORT PROTEIN"/>
    <property type="match status" value="1"/>
</dbReference>